<keyword evidence="1" id="KW-0812">Transmembrane</keyword>
<keyword evidence="1" id="KW-0472">Membrane</keyword>
<organism evidence="2">
    <name type="scientific">Anguilla anguilla</name>
    <name type="common">European freshwater eel</name>
    <name type="synonym">Muraena anguilla</name>
    <dbReference type="NCBI Taxonomy" id="7936"/>
    <lineage>
        <taxon>Eukaryota</taxon>
        <taxon>Metazoa</taxon>
        <taxon>Chordata</taxon>
        <taxon>Craniata</taxon>
        <taxon>Vertebrata</taxon>
        <taxon>Euteleostomi</taxon>
        <taxon>Actinopterygii</taxon>
        <taxon>Neopterygii</taxon>
        <taxon>Teleostei</taxon>
        <taxon>Anguilliformes</taxon>
        <taxon>Anguillidae</taxon>
        <taxon>Anguilla</taxon>
    </lineage>
</organism>
<dbReference type="AlphaFoldDB" id="A0A0E9QM47"/>
<reference evidence="2" key="2">
    <citation type="journal article" date="2015" name="Fish Shellfish Immunol.">
        <title>Early steps in the European eel (Anguilla anguilla)-Vibrio vulnificus interaction in the gills: Role of the RtxA13 toxin.</title>
        <authorList>
            <person name="Callol A."/>
            <person name="Pajuelo D."/>
            <person name="Ebbesson L."/>
            <person name="Teles M."/>
            <person name="MacKenzie S."/>
            <person name="Amaro C."/>
        </authorList>
    </citation>
    <scope>NUCLEOTIDE SEQUENCE</scope>
</reference>
<proteinExistence type="predicted"/>
<protein>
    <submittedName>
        <fullName evidence="2">Uncharacterized protein</fullName>
    </submittedName>
</protein>
<dbReference type="EMBL" id="GBXM01091000">
    <property type="protein sequence ID" value="JAH17577.1"/>
    <property type="molecule type" value="Transcribed_RNA"/>
</dbReference>
<accession>A0A0E9QM47</accession>
<feature type="transmembrane region" description="Helical" evidence="1">
    <location>
        <begin position="12"/>
        <end position="33"/>
    </location>
</feature>
<evidence type="ECO:0000313" key="2">
    <source>
        <dbReference type="EMBL" id="JAH17577.1"/>
    </source>
</evidence>
<name>A0A0E9QM47_ANGAN</name>
<keyword evidence="1" id="KW-1133">Transmembrane helix</keyword>
<reference evidence="2" key="1">
    <citation type="submission" date="2014-11" db="EMBL/GenBank/DDBJ databases">
        <authorList>
            <person name="Amaro Gonzalez C."/>
        </authorList>
    </citation>
    <scope>NUCLEOTIDE SEQUENCE</scope>
</reference>
<sequence>MMIHTVPRHTCFYSPVTFITIKTPVITTILLHITGFSCKMSSNNHVGPFPTTRASFQ</sequence>
<evidence type="ECO:0000256" key="1">
    <source>
        <dbReference type="SAM" id="Phobius"/>
    </source>
</evidence>